<dbReference type="AlphaFoldDB" id="A0A0D3CQY0"/>
<sequence length="102" mass="12011">MLIILHSVSTEVRVRATETVRVSVDRLSFHRRPLPHAKLVLGVMATFVVVLKINILFPAKRIVFIYFEITKCNSCSRVFYQKKKEVYYVFCIIFKRNIYKIG</sequence>
<accession>A0A0D3CQY0</accession>
<reference evidence="2 3" key="1">
    <citation type="journal article" date="2014" name="Genome Biol.">
        <title>Transcriptome and methylome profiling reveals relics of genome dominance in the mesopolyploid Brassica oleracea.</title>
        <authorList>
            <person name="Parkin I.A."/>
            <person name="Koh C."/>
            <person name="Tang H."/>
            <person name="Robinson S.J."/>
            <person name="Kagale S."/>
            <person name="Clarke W.E."/>
            <person name="Town C.D."/>
            <person name="Nixon J."/>
            <person name="Krishnakumar V."/>
            <person name="Bidwell S.L."/>
            <person name="Denoeud F."/>
            <person name="Belcram H."/>
            <person name="Links M.G."/>
            <person name="Just J."/>
            <person name="Clarke C."/>
            <person name="Bender T."/>
            <person name="Huebert T."/>
            <person name="Mason A.S."/>
            <person name="Pires J.C."/>
            <person name="Barker G."/>
            <person name="Moore J."/>
            <person name="Walley P.G."/>
            <person name="Manoli S."/>
            <person name="Batley J."/>
            <person name="Edwards D."/>
            <person name="Nelson M.N."/>
            <person name="Wang X."/>
            <person name="Paterson A.H."/>
            <person name="King G."/>
            <person name="Bancroft I."/>
            <person name="Chalhoub B."/>
            <person name="Sharpe A.G."/>
        </authorList>
    </citation>
    <scope>NUCLEOTIDE SEQUENCE</scope>
    <source>
        <strain evidence="2 3">cv. TO1000</strain>
    </source>
</reference>
<evidence type="ECO:0000313" key="3">
    <source>
        <dbReference type="Proteomes" id="UP000032141"/>
    </source>
</evidence>
<evidence type="ECO:0000256" key="1">
    <source>
        <dbReference type="SAM" id="Phobius"/>
    </source>
</evidence>
<keyword evidence="1" id="KW-1133">Transmembrane helix</keyword>
<organism evidence="2 3">
    <name type="scientific">Brassica oleracea var. oleracea</name>
    <dbReference type="NCBI Taxonomy" id="109376"/>
    <lineage>
        <taxon>Eukaryota</taxon>
        <taxon>Viridiplantae</taxon>
        <taxon>Streptophyta</taxon>
        <taxon>Embryophyta</taxon>
        <taxon>Tracheophyta</taxon>
        <taxon>Spermatophyta</taxon>
        <taxon>Magnoliopsida</taxon>
        <taxon>eudicotyledons</taxon>
        <taxon>Gunneridae</taxon>
        <taxon>Pentapetalae</taxon>
        <taxon>rosids</taxon>
        <taxon>malvids</taxon>
        <taxon>Brassicales</taxon>
        <taxon>Brassicaceae</taxon>
        <taxon>Brassiceae</taxon>
        <taxon>Brassica</taxon>
    </lineage>
</organism>
<keyword evidence="3" id="KW-1185">Reference proteome</keyword>
<dbReference type="HOGENOM" id="CLU_2284608_0_0_1"/>
<dbReference type="EnsemblPlants" id="Bo6g033270.1">
    <property type="protein sequence ID" value="Bo6g033270.1"/>
    <property type="gene ID" value="Bo6g033270"/>
</dbReference>
<keyword evidence="1" id="KW-0472">Membrane</keyword>
<dbReference type="Gramene" id="Bo6g033270.1">
    <property type="protein sequence ID" value="Bo6g033270.1"/>
    <property type="gene ID" value="Bo6g033270"/>
</dbReference>
<proteinExistence type="predicted"/>
<name>A0A0D3CQY0_BRAOL</name>
<keyword evidence="1" id="KW-0812">Transmembrane</keyword>
<protein>
    <submittedName>
        <fullName evidence="2">Uncharacterized protein</fullName>
    </submittedName>
</protein>
<reference evidence="2" key="2">
    <citation type="submission" date="2015-03" db="UniProtKB">
        <authorList>
            <consortium name="EnsemblPlants"/>
        </authorList>
    </citation>
    <scope>IDENTIFICATION</scope>
</reference>
<feature type="transmembrane region" description="Helical" evidence="1">
    <location>
        <begin position="39"/>
        <end position="57"/>
    </location>
</feature>
<evidence type="ECO:0000313" key="2">
    <source>
        <dbReference type="EnsemblPlants" id="Bo6g033270.1"/>
    </source>
</evidence>
<dbReference type="Proteomes" id="UP000032141">
    <property type="component" value="Chromosome C6"/>
</dbReference>